<dbReference type="Proteomes" id="UP001280121">
    <property type="component" value="Unassembled WGS sequence"/>
</dbReference>
<evidence type="ECO:0000313" key="2">
    <source>
        <dbReference type="EMBL" id="KAK2663034.1"/>
    </source>
</evidence>
<evidence type="ECO:0000256" key="1">
    <source>
        <dbReference type="SAM" id="MobiDB-lite"/>
    </source>
</evidence>
<evidence type="ECO:0000313" key="3">
    <source>
        <dbReference type="Proteomes" id="UP001280121"/>
    </source>
</evidence>
<protein>
    <submittedName>
        <fullName evidence="2">Uncharacterized protein</fullName>
    </submittedName>
</protein>
<reference evidence="2" key="1">
    <citation type="journal article" date="2023" name="Plant J.">
        <title>Genome sequences and population genomics provide insights into the demographic history, inbreeding, and mutation load of two 'living fossil' tree species of Dipteronia.</title>
        <authorList>
            <person name="Feng Y."/>
            <person name="Comes H.P."/>
            <person name="Chen J."/>
            <person name="Zhu S."/>
            <person name="Lu R."/>
            <person name="Zhang X."/>
            <person name="Li P."/>
            <person name="Qiu J."/>
            <person name="Olsen K.M."/>
            <person name="Qiu Y."/>
        </authorList>
    </citation>
    <scope>NUCLEOTIDE SEQUENCE</scope>
    <source>
        <strain evidence="2">KIB01</strain>
    </source>
</reference>
<name>A0AAD9XNZ3_9ROSI</name>
<sequence>MSIIDNMSIIDAILINLAINDPKSLESLKEHHVSMIERINESLRIKYQVFDKVYLNTNHRCPHFEKDLHDLEEMKTRSENKIEEIERLLNEYSHQNKGTSEASTSSLNEPE</sequence>
<organism evidence="2 3">
    <name type="scientific">Dipteronia dyeriana</name>
    <dbReference type="NCBI Taxonomy" id="168575"/>
    <lineage>
        <taxon>Eukaryota</taxon>
        <taxon>Viridiplantae</taxon>
        <taxon>Streptophyta</taxon>
        <taxon>Embryophyta</taxon>
        <taxon>Tracheophyta</taxon>
        <taxon>Spermatophyta</taxon>
        <taxon>Magnoliopsida</taxon>
        <taxon>eudicotyledons</taxon>
        <taxon>Gunneridae</taxon>
        <taxon>Pentapetalae</taxon>
        <taxon>rosids</taxon>
        <taxon>malvids</taxon>
        <taxon>Sapindales</taxon>
        <taxon>Sapindaceae</taxon>
        <taxon>Hippocastanoideae</taxon>
        <taxon>Acereae</taxon>
        <taxon>Dipteronia</taxon>
    </lineage>
</organism>
<dbReference type="EMBL" id="JANJYI010000001">
    <property type="protein sequence ID" value="KAK2663034.1"/>
    <property type="molecule type" value="Genomic_DNA"/>
</dbReference>
<comment type="caution">
    <text evidence="2">The sequence shown here is derived from an EMBL/GenBank/DDBJ whole genome shotgun (WGS) entry which is preliminary data.</text>
</comment>
<keyword evidence="3" id="KW-1185">Reference proteome</keyword>
<feature type="compositionally biased region" description="Polar residues" evidence="1">
    <location>
        <begin position="92"/>
        <end position="111"/>
    </location>
</feature>
<feature type="region of interest" description="Disordered" evidence="1">
    <location>
        <begin position="90"/>
        <end position="111"/>
    </location>
</feature>
<proteinExistence type="predicted"/>
<accession>A0AAD9XNZ3</accession>
<dbReference type="AlphaFoldDB" id="A0AAD9XNZ3"/>
<gene>
    <name evidence="2" type="ORF">Ddye_001608</name>
</gene>